<proteinExistence type="predicted"/>
<reference evidence="1" key="2">
    <citation type="submission" date="2021-10" db="EMBL/GenBank/DDBJ databases">
        <authorList>
            <person name="Piombo E."/>
        </authorList>
    </citation>
    <scope>NUCLEOTIDE SEQUENCE</scope>
</reference>
<organism evidence="1 2">
    <name type="scientific">Clonostachys rosea f. rosea IK726</name>
    <dbReference type="NCBI Taxonomy" id="1349383"/>
    <lineage>
        <taxon>Eukaryota</taxon>
        <taxon>Fungi</taxon>
        <taxon>Dikarya</taxon>
        <taxon>Ascomycota</taxon>
        <taxon>Pezizomycotina</taxon>
        <taxon>Sordariomycetes</taxon>
        <taxon>Hypocreomycetidae</taxon>
        <taxon>Hypocreales</taxon>
        <taxon>Bionectriaceae</taxon>
        <taxon>Clonostachys</taxon>
    </lineage>
</organism>
<reference evidence="1" key="1">
    <citation type="submission" date="2020-04" db="EMBL/GenBank/DDBJ databases">
        <authorList>
            <person name="Broberg M."/>
        </authorList>
    </citation>
    <scope>NUCLEOTIDE SEQUENCE</scope>
</reference>
<keyword evidence="2" id="KW-1185">Reference proteome</keyword>
<dbReference type="EMBL" id="CADEHS020000003">
    <property type="protein sequence ID" value="CAG9938961.1"/>
    <property type="molecule type" value="Genomic_DNA"/>
</dbReference>
<dbReference type="Proteomes" id="UP000836387">
    <property type="component" value="Unassembled WGS sequence"/>
</dbReference>
<evidence type="ECO:0000313" key="2">
    <source>
        <dbReference type="Proteomes" id="UP000836387"/>
    </source>
</evidence>
<comment type="caution">
    <text evidence="1">The sequence shown here is derived from an EMBL/GenBank/DDBJ whole genome shotgun (WGS) entry which is preliminary data.</text>
</comment>
<sequence>MRFTRNPFGTFLLFWFPSLSGLLLALNHRHGRSLGARLLFLAFLLPPILPRASVFCQISFFMSPIWKCAVGRASRPRQRNAYGVTSATARHSFVFQERRVISAQDLLRISTASDERRHNSPRRIIAIPHLGTVGWENRNTFRISGIRRYIA</sequence>
<name>A0ACA9TEM6_BIOOC</name>
<gene>
    <name evidence="1" type="ORF">CRV2_00007394</name>
</gene>
<accession>A0ACA9TEM6</accession>
<protein>
    <submittedName>
        <fullName evidence="1">Uncharacterized protein</fullName>
    </submittedName>
</protein>
<evidence type="ECO:0000313" key="1">
    <source>
        <dbReference type="EMBL" id="CAG9938961.1"/>
    </source>
</evidence>